<sequence length="198" mass="22109">MIRILPVFTFVFLIQCQALINLKVPPITITNAQTAAEKQMVGEDRDLEKDGWLVSSIQSSSGGSGGNKQINASAGSDSDLQGNLLRIQYLTPEVKRYKIHGMVGEGIGGILKLNPIANTSPFYSQYENPAKKKRIEDVILLINESRKTVIEKQLEAEKKKGKKEEELSAFRSSLIDSYQKSVLTGEFYESKPGKWERM</sequence>
<accession>A0ABN6KI08</accession>
<dbReference type="RefSeq" id="WP_109020366.1">
    <property type="nucleotide sequence ID" value="NZ_AP025028.1"/>
</dbReference>
<evidence type="ECO:0000313" key="1">
    <source>
        <dbReference type="EMBL" id="BDA79711.1"/>
    </source>
</evidence>
<organism evidence="1 2">
    <name type="scientific">Leptospira kobayashii</name>
    <dbReference type="NCBI Taxonomy" id="1917830"/>
    <lineage>
        <taxon>Bacteria</taxon>
        <taxon>Pseudomonadati</taxon>
        <taxon>Spirochaetota</taxon>
        <taxon>Spirochaetia</taxon>
        <taxon>Leptospirales</taxon>
        <taxon>Leptospiraceae</taxon>
        <taxon>Leptospira</taxon>
    </lineage>
</organism>
<proteinExistence type="predicted"/>
<gene>
    <name evidence="1" type="ORF">LPTSP3_g26410</name>
</gene>
<keyword evidence="2" id="KW-1185">Reference proteome</keyword>
<evidence type="ECO:0008006" key="3">
    <source>
        <dbReference type="Google" id="ProtNLM"/>
    </source>
</evidence>
<dbReference type="EMBL" id="AP025028">
    <property type="protein sequence ID" value="BDA79711.1"/>
    <property type="molecule type" value="Genomic_DNA"/>
</dbReference>
<dbReference type="Proteomes" id="UP000245263">
    <property type="component" value="Chromosome 1"/>
</dbReference>
<evidence type="ECO:0000313" key="2">
    <source>
        <dbReference type="Proteomes" id="UP000245263"/>
    </source>
</evidence>
<name>A0ABN6KI08_9LEPT</name>
<reference evidence="1 2" key="1">
    <citation type="submission" date="2021-08" db="EMBL/GenBank/DDBJ databases">
        <title>Complete genome sequence of Leptospira kobayashii strain E30.</title>
        <authorList>
            <person name="Nakao R."/>
            <person name="Nakamura S."/>
            <person name="Masuzawa T."/>
            <person name="Koizumi N."/>
        </authorList>
    </citation>
    <scope>NUCLEOTIDE SEQUENCE [LARGE SCALE GENOMIC DNA]</scope>
    <source>
        <strain evidence="1 2">E30</strain>
    </source>
</reference>
<protein>
    <recommendedName>
        <fullName evidence="3">DUF1318 domain-containing protein</fullName>
    </recommendedName>
</protein>